<comment type="caution">
    <text evidence="1">The sequence shown here is derived from an EMBL/GenBank/DDBJ whole genome shotgun (WGS) entry which is preliminary data.</text>
</comment>
<evidence type="ECO:0000313" key="2">
    <source>
        <dbReference type="Proteomes" id="UP000789860"/>
    </source>
</evidence>
<name>A0ACA9MES7_9GLOM</name>
<evidence type="ECO:0000313" key="1">
    <source>
        <dbReference type="EMBL" id="CAG8587638.1"/>
    </source>
</evidence>
<dbReference type="EMBL" id="CAJVPM010012341">
    <property type="protein sequence ID" value="CAG8587638.1"/>
    <property type="molecule type" value="Genomic_DNA"/>
</dbReference>
<accession>A0ACA9MES7</accession>
<protein>
    <submittedName>
        <fullName evidence="1">10234_t:CDS:1</fullName>
    </submittedName>
</protein>
<proteinExistence type="predicted"/>
<dbReference type="Proteomes" id="UP000789860">
    <property type="component" value="Unassembled WGS sequence"/>
</dbReference>
<feature type="non-terminal residue" evidence="1">
    <location>
        <position position="1"/>
    </location>
</feature>
<reference evidence="1" key="1">
    <citation type="submission" date="2021-06" db="EMBL/GenBank/DDBJ databases">
        <authorList>
            <person name="Kallberg Y."/>
            <person name="Tangrot J."/>
            <person name="Rosling A."/>
        </authorList>
    </citation>
    <scope>NUCLEOTIDE SEQUENCE</scope>
    <source>
        <strain evidence="1">AU212A</strain>
    </source>
</reference>
<gene>
    <name evidence="1" type="ORF">SCALOS_LOCUS6456</name>
</gene>
<keyword evidence="2" id="KW-1185">Reference proteome</keyword>
<organism evidence="1 2">
    <name type="scientific">Scutellospora calospora</name>
    <dbReference type="NCBI Taxonomy" id="85575"/>
    <lineage>
        <taxon>Eukaryota</taxon>
        <taxon>Fungi</taxon>
        <taxon>Fungi incertae sedis</taxon>
        <taxon>Mucoromycota</taxon>
        <taxon>Glomeromycotina</taxon>
        <taxon>Glomeromycetes</taxon>
        <taxon>Diversisporales</taxon>
        <taxon>Gigasporaceae</taxon>
        <taxon>Scutellospora</taxon>
    </lineage>
</organism>
<sequence>RSLLNHPNYIYTQASKFTKDDVGALRVKFQPASEDLVIPNEKIEDFPKNYICPKINRDILDKAAFKVREINDISDGSVQTFFDKLHIVTRNPPGIPESSTNDLVADLLRIALLNYYPLKITQHPQSKLYILNEPYVSATPEFVVKKGTISMVITEDKSLRNVDPRNEYREMQIAGEILACGDENIRETGEVSDQLGIGLPKKYLVTIKRWPGENKKLSGLDLADPKGRIE</sequence>
<feature type="non-terminal residue" evidence="1">
    <location>
        <position position="230"/>
    </location>
</feature>